<gene>
    <name evidence="1" type="ORF">HDIA_0186</name>
</gene>
<evidence type="ECO:0000313" key="2">
    <source>
        <dbReference type="Proteomes" id="UP000223606"/>
    </source>
</evidence>
<dbReference type="Pfam" id="PF06620">
    <property type="entry name" value="DUF1150"/>
    <property type="match status" value="1"/>
</dbReference>
<dbReference type="RefSeq" id="WP_425432916.1">
    <property type="nucleotide sequence ID" value="NZ_LT960614.1"/>
</dbReference>
<dbReference type="InterPro" id="IPR009531">
    <property type="entry name" value="DUF1150"/>
</dbReference>
<dbReference type="Proteomes" id="UP000223606">
    <property type="component" value="Chromosome 1"/>
</dbReference>
<organism evidence="1 2">
    <name type="scientific">Hartmannibacter diazotrophicus</name>
    <dbReference type="NCBI Taxonomy" id="1482074"/>
    <lineage>
        <taxon>Bacteria</taxon>
        <taxon>Pseudomonadati</taxon>
        <taxon>Pseudomonadota</taxon>
        <taxon>Alphaproteobacteria</taxon>
        <taxon>Hyphomicrobiales</taxon>
        <taxon>Pleomorphomonadaceae</taxon>
        <taxon>Hartmannibacter</taxon>
    </lineage>
</organism>
<proteinExistence type="predicted"/>
<sequence>MSDRERVENLTDDHAGKMPDEVFAALGDGVVAYVRQMTSDDVSAAFPNAPRLAPGLSLWALLSADGTPILISDDHDAVIANAMKHELVTVSVH</sequence>
<protein>
    <submittedName>
        <fullName evidence="1">Putative small protein</fullName>
    </submittedName>
</protein>
<dbReference type="AlphaFoldDB" id="A0A2C9D009"/>
<evidence type="ECO:0000313" key="1">
    <source>
        <dbReference type="EMBL" id="SON53727.1"/>
    </source>
</evidence>
<keyword evidence="2" id="KW-1185">Reference proteome</keyword>
<dbReference type="EMBL" id="LT960614">
    <property type="protein sequence ID" value="SON53727.1"/>
    <property type="molecule type" value="Genomic_DNA"/>
</dbReference>
<name>A0A2C9D009_9HYPH</name>
<dbReference type="KEGG" id="hdi:HDIA_0186"/>
<accession>A0A2C9D009</accession>
<reference evidence="2" key="1">
    <citation type="submission" date="2017-09" db="EMBL/GenBank/DDBJ databases">
        <title>Genome sequence of Nannocystis excedens DSM 71.</title>
        <authorList>
            <person name="Blom J."/>
        </authorList>
    </citation>
    <scope>NUCLEOTIDE SEQUENCE [LARGE SCALE GENOMIC DNA]</scope>
    <source>
        <strain evidence="2">type strain: E19</strain>
    </source>
</reference>